<reference evidence="10 13" key="1">
    <citation type="submission" date="2019-12" db="EMBL/GenBank/DDBJ databases">
        <title>Microbes associate with the intestines of laboratory mice.</title>
        <authorList>
            <person name="Navarre W."/>
            <person name="Wong E."/>
        </authorList>
    </citation>
    <scope>NUCLEOTIDE SEQUENCE [LARGE SCALE GENOMIC DNA]</scope>
    <source>
        <strain evidence="10 13">NM51_B2-22</strain>
    </source>
</reference>
<comment type="subcellular location">
    <subcellularLocation>
        <location evidence="1">Cell membrane</location>
        <topology evidence="1">Multi-pass membrane protein</topology>
    </subcellularLocation>
</comment>
<reference evidence="14 15" key="2">
    <citation type="submission" date="2020-07" db="EMBL/GenBank/DDBJ databases">
        <title>MOT database genomes.</title>
        <authorList>
            <person name="Joseph S."/>
            <person name="Aduse-Opoku J."/>
            <person name="Hashim A."/>
            <person name="Wade W."/>
            <person name="Curtis M."/>
        </authorList>
    </citation>
    <scope>NUCLEOTIDE SEQUENCE [LARGE SCALE GENOMIC DNA]</scope>
    <source>
        <strain evidence="11 14">CCW311</strain>
        <strain evidence="12 15">STR</strain>
    </source>
</reference>
<evidence type="ECO:0000256" key="2">
    <source>
        <dbReference type="ARBA" id="ARBA00022475"/>
    </source>
</evidence>
<dbReference type="Proteomes" id="UP000589521">
    <property type="component" value="Unassembled WGS sequence"/>
</dbReference>
<feature type="transmembrane region" description="Helical" evidence="8">
    <location>
        <begin position="78"/>
        <end position="101"/>
    </location>
</feature>
<dbReference type="GO" id="GO:0015744">
    <property type="term" value="P:succinate transport"/>
    <property type="evidence" value="ECO:0007669"/>
    <property type="project" value="TreeGrafter"/>
</dbReference>
<evidence type="ECO:0000313" key="13">
    <source>
        <dbReference type="Proteomes" id="UP000461595"/>
    </source>
</evidence>
<dbReference type="OrthoDB" id="9810047at2"/>
<keyword evidence="5 8" id="KW-1133">Transmembrane helix</keyword>
<feature type="domain" description="Threonine/Serine exporter ThrE" evidence="9">
    <location>
        <begin position="7"/>
        <end position="132"/>
    </location>
</feature>
<organism evidence="11 14">
    <name type="scientific">Streptococcus danieliae</name>
    <dbReference type="NCBI Taxonomy" id="747656"/>
    <lineage>
        <taxon>Bacteria</taxon>
        <taxon>Bacillati</taxon>
        <taxon>Bacillota</taxon>
        <taxon>Bacilli</taxon>
        <taxon>Lactobacillales</taxon>
        <taxon>Streptococcaceae</taxon>
        <taxon>Streptococcus</taxon>
    </lineage>
</organism>
<name>A0A7Z0LDE7_9STRE</name>
<evidence type="ECO:0000256" key="7">
    <source>
        <dbReference type="ARBA" id="ARBA00034125"/>
    </source>
</evidence>
<evidence type="ECO:0000256" key="6">
    <source>
        <dbReference type="ARBA" id="ARBA00023136"/>
    </source>
</evidence>
<evidence type="ECO:0000256" key="5">
    <source>
        <dbReference type="ARBA" id="ARBA00022989"/>
    </source>
</evidence>
<dbReference type="Proteomes" id="UP000563349">
    <property type="component" value="Unassembled WGS sequence"/>
</dbReference>
<proteinExistence type="inferred from homology"/>
<dbReference type="AlphaFoldDB" id="A0A7Z0LDE7"/>
<evidence type="ECO:0000313" key="10">
    <source>
        <dbReference type="EMBL" id="MVX59477.1"/>
    </source>
</evidence>
<feature type="transmembrane region" description="Helical" evidence="8">
    <location>
        <begin position="40"/>
        <end position="66"/>
    </location>
</feature>
<evidence type="ECO:0000256" key="8">
    <source>
        <dbReference type="SAM" id="Phobius"/>
    </source>
</evidence>
<dbReference type="EMBL" id="JACBXX010000155">
    <property type="protein sequence ID" value="NYS97025.1"/>
    <property type="molecule type" value="Genomic_DNA"/>
</dbReference>
<evidence type="ECO:0000313" key="14">
    <source>
        <dbReference type="Proteomes" id="UP000563349"/>
    </source>
</evidence>
<evidence type="ECO:0000256" key="4">
    <source>
        <dbReference type="ARBA" id="ARBA00022692"/>
    </source>
</evidence>
<comment type="caution">
    <text evidence="11">The sequence shown here is derived from an EMBL/GenBank/DDBJ whole genome shotgun (WGS) entry which is preliminary data.</text>
</comment>
<keyword evidence="6 8" id="KW-0472">Membrane</keyword>
<feature type="transmembrane region" description="Helical" evidence="8">
    <location>
        <begin position="113"/>
        <end position="137"/>
    </location>
</feature>
<dbReference type="InterPro" id="IPR050539">
    <property type="entry name" value="ThrE_Dicarb/AminoAcid_Exp"/>
</dbReference>
<gene>
    <name evidence="10" type="ORF">E5983_07510</name>
    <name evidence="11" type="ORF">HZY93_04465</name>
    <name evidence="12" type="ORF">HZY94_07550</name>
</gene>
<evidence type="ECO:0000313" key="12">
    <source>
        <dbReference type="EMBL" id="NYS97025.1"/>
    </source>
</evidence>
<accession>A0A7Z0LDE7</accession>
<dbReference type="EMBL" id="WSRS01000076">
    <property type="protein sequence ID" value="MVX59477.1"/>
    <property type="molecule type" value="Genomic_DNA"/>
</dbReference>
<dbReference type="InterPro" id="IPR024528">
    <property type="entry name" value="ThrE_2"/>
</dbReference>
<dbReference type="PANTHER" id="PTHR34390:SF1">
    <property type="entry name" value="SUCCINATE TRANSPORTER SUBUNIT YJJB-RELATED"/>
    <property type="match status" value="1"/>
</dbReference>
<dbReference type="PANTHER" id="PTHR34390">
    <property type="entry name" value="UPF0442 PROTEIN YJJB-RELATED"/>
    <property type="match status" value="1"/>
</dbReference>
<sequence length="144" mass="15340">MSFFLGFLLSLCGSLGYGMMVNAPRQTLLSSALTGGLAWIAYLLILDLTGGIWLANLVASLMIGVLSNVFAKRIGTPVNILSIPCMISLVPGGTIATSMRYFAQGDVLQGQSFFVRTLLICFSLALGFVLAEGLVFLGRKIGKR</sequence>
<keyword evidence="14" id="KW-1185">Reference proteome</keyword>
<keyword evidence="2" id="KW-1003">Cell membrane</keyword>
<dbReference type="GO" id="GO:0005886">
    <property type="term" value="C:plasma membrane"/>
    <property type="evidence" value="ECO:0007669"/>
    <property type="project" value="UniProtKB-SubCell"/>
</dbReference>
<dbReference type="Pfam" id="PF12821">
    <property type="entry name" value="ThrE_2"/>
    <property type="match status" value="1"/>
</dbReference>
<evidence type="ECO:0000256" key="3">
    <source>
        <dbReference type="ARBA" id="ARBA00022519"/>
    </source>
</evidence>
<comment type="similarity">
    <text evidence="7">Belongs to the ThrE exporter (TC 2.A.79) family.</text>
</comment>
<dbReference type="EMBL" id="JACBYG010000043">
    <property type="protein sequence ID" value="NYS49226.1"/>
    <property type="molecule type" value="Genomic_DNA"/>
</dbReference>
<keyword evidence="4 8" id="KW-0812">Transmembrane</keyword>
<evidence type="ECO:0000313" key="15">
    <source>
        <dbReference type="Proteomes" id="UP000589521"/>
    </source>
</evidence>
<evidence type="ECO:0000256" key="1">
    <source>
        <dbReference type="ARBA" id="ARBA00004651"/>
    </source>
</evidence>
<evidence type="ECO:0000259" key="9">
    <source>
        <dbReference type="Pfam" id="PF12821"/>
    </source>
</evidence>
<dbReference type="Proteomes" id="UP000461595">
    <property type="component" value="Unassembled WGS sequence"/>
</dbReference>
<keyword evidence="3" id="KW-0997">Cell inner membrane</keyword>
<dbReference type="RefSeq" id="WP_160333250.1">
    <property type="nucleotide sequence ID" value="NZ_CATKDJ010000073.1"/>
</dbReference>
<protein>
    <submittedName>
        <fullName evidence="10 11">Threonine/serine exporter</fullName>
    </submittedName>
</protein>
<evidence type="ECO:0000313" key="11">
    <source>
        <dbReference type="EMBL" id="NYS49226.1"/>
    </source>
</evidence>